<dbReference type="Proteomes" id="UP000294684">
    <property type="component" value="Unassembled WGS sequence"/>
</dbReference>
<dbReference type="AlphaFoldDB" id="A0A4R8MS91"/>
<evidence type="ECO:0000313" key="5">
    <source>
        <dbReference type="Proteomes" id="UP000294684"/>
    </source>
</evidence>
<feature type="chain" id="PRO_5020480664" evidence="2">
    <location>
        <begin position="18"/>
        <end position="454"/>
    </location>
</feature>
<dbReference type="Pfam" id="PF13205">
    <property type="entry name" value="Big_5"/>
    <property type="match status" value="1"/>
</dbReference>
<dbReference type="InterPro" id="IPR032812">
    <property type="entry name" value="SbsA_Ig"/>
</dbReference>
<sequence>MKLVRWNLLFLFVSVLFQCSSKLGSFDDWIGVLNSSDAPKVLVFSPASDSNNVEPKTNISVVFSKAMSIQSCVSAFSLDPPVRGSFETTELSLKYFPNTELPSGGYVVRLTKQCEDKTGKDLDRVYTIPFRVGEKDNPGPPMINSIMISTGTESECLLGGSFTNILLGGTEIVCSGVPGPSPIQVQFSKPMNQTEVGLGLRIEPAISYRLEWESPTLLTVLPDLNFLPETRYHILFPVGLHSLDGAELSEVVRSDFFVGPDLSEPEVIGFGLESQNCGLGIQELGSIAGGRWDSGFCFWSQGLPILSPNHYHFRGGDTGFGGPATSSDCADVNTDNFRIFFDQYMDTTSVIGATRLSRISPPSTNIRLSTWVWSHCQTESPFGCKQLTYSFAESEASCNGTLFGNISTGGDFNLSYSALAPNFYPYYEFRLDPDAKSISGKRMKVGFVIQVEAK</sequence>
<reference evidence="4 5" key="1">
    <citation type="submission" date="2019-03" db="EMBL/GenBank/DDBJ databases">
        <title>Genomic Encyclopedia of Archaeal and Bacterial Type Strains, Phase II (KMG-II): from individual species to whole genera.</title>
        <authorList>
            <person name="Goeker M."/>
        </authorList>
    </citation>
    <scope>NUCLEOTIDE SEQUENCE [LARGE SCALE GENOMIC DNA]</scope>
    <source>
        <strain evidence="4 5">DSM 21537</strain>
    </source>
</reference>
<name>A0A4R8MS91_LEPME</name>
<gene>
    <name evidence="4" type="ORF">CLV96_1250</name>
</gene>
<feature type="domain" description="SbsA Ig-like" evidence="3">
    <location>
        <begin position="37"/>
        <end position="131"/>
    </location>
</feature>
<accession>A0A4R8MS91</accession>
<organism evidence="4 5">
    <name type="scientific">Leptospira meyeri</name>
    <dbReference type="NCBI Taxonomy" id="29508"/>
    <lineage>
        <taxon>Bacteria</taxon>
        <taxon>Pseudomonadati</taxon>
        <taxon>Spirochaetota</taxon>
        <taxon>Spirochaetia</taxon>
        <taxon>Leptospirales</taxon>
        <taxon>Leptospiraceae</taxon>
        <taxon>Leptospira</taxon>
    </lineage>
</organism>
<dbReference type="STRING" id="1193051.LEP1GSC017_2708"/>
<protein>
    <submittedName>
        <fullName evidence="4">Ig-like domain-containing protein</fullName>
    </submittedName>
</protein>
<dbReference type="EMBL" id="SORO01000001">
    <property type="protein sequence ID" value="TDY72260.1"/>
    <property type="molecule type" value="Genomic_DNA"/>
</dbReference>
<proteinExistence type="predicted"/>
<keyword evidence="1 2" id="KW-0732">Signal</keyword>
<keyword evidence="5" id="KW-1185">Reference proteome</keyword>
<feature type="signal peptide" evidence="2">
    <location>
        <begin position="1"/>
        <end position="17"/>
    </location>
</feature>
<evidence type="ECO:0000256" key="2">
    <source>
        <dbReference type="SAM" id="SignalP"/>
    </source>
</evidence>
<evidence type="ECO:0000313" key="4">
    <source>
        <dbReference type="EMBL" id="TDY72260.1"/>
    </source>
</evidence>
<evidence type="ECO:0000259" key="3">
    <source>
        <dbReference type="Pfam" id="PF13205"/>
    </source>
</evidence>
<evidence type="ECO:0000256" key="1">
    <source>
        <dbReference type="ARBA" id="ARBA00022729"/>
    </source>
</evidence>
<comment type="caution">
    <text evidence="4">The sequence shown here is derived from an EMBL/GenBank/DDBJ whole genome shotgun (WGS) entry which is preliminary data.</text>
</comment>